<evidence type="ECO:0000313" key="1">
    <source>
        <dbReference type="EMBL" id="KMO70953.1"/>
    </source>
</evidence>
<dbReference type="Gene3D" id="3.30.70.3090">
    <property type="entry name" value="ORF SCO4226, nickel-binding ferredoxin-like monomer"/>
    <property type="match status" value="1"/>
</dbReference>
<dbReference type="InterPro" id="IPR025336">
    <property type="entry name" value="SCO4226-like"/>
</dbReference>
<evidence type="ECO:0008006" key="3">
    <source>
        <dbReference type="Google" id="ProtNLM"/>
    </source>
</evidence>
<name>A0A0J6VN91_9MYCO</name>
<dbReference type="PATRIC" id="fig|37916.4.peg.5865"/>
<gene>
    <name evidence="1" type="ORF">MCHLDSM_05847</name>
</gene>
<dbReference type="InterPro" id="IPR042557">
    <property type="entry name" value="SCO4226"/>
</dbReference>
<organism evidence="1 2">
    <name type="scientific">Mycolicibacterium chlorophenolicum</name>
    <dbReference type="NCBI Taxonomy" id="37916"/>
    <lineage>
        <taxon>Bacteria</taxon>
        <taxon>Bacillati</taxon>
        <taxon>Actinomycetota</taxon>
        <taxon>Actinomycetes</taxon>
        <taxon>Mycobacteriales</taxon>
        <taxon>Mycobacteriaceae</taxon>
        <taxon>Mycolicibacterium</taxon>
    </lineage>
</organism>
<dbReference type="RefSeq" id="WP_048472828.1">
    <property type="nucleotide sequence ID" value="NZ_JYNL01000064.1"/>
</dbReference>
<evidence type="ECO:0000313" key="2">
    <source>
        <dbReference type="Proteomes" id="UP000036513"/>
    </source>
</evidence>
<comment type="caution">
    <text evidence="1">The sequence shown here is derived from an EMBL/GenBank/DDBJ whole genome shotgun (WGS) entry which is preliminary data.</text>
</comment>
<dbReference type="EMBL" id="JYNL01000064">
    <property type="protein sequence ID" value="KMO70953.1"/>
    <property type="molecule type" value="Genomic_DNA"/>
</dbReference>
<keyword evidence="2" id="KW-1185">Reference proteome</keyword>
<dbReference type="STRING" id="37916.MCHLDSM_05847"/>
<dbReference type="Proteomes" id="UP000036513">
    <property type="component" value="Unassembled WGS sequence"/>
</dbReference>
<dbReference type="Pfam" id="PF14026">
    <property type="entry name" value="SCO4226-like"/>
    <property type="match status" value="1"/>
</dbReference>
<dbReference type="AlphaFoldDB" id="A0A0J6VN91"/>
<accession>A0A0J6VN91</accession>
<sequence>MPRFLIERQIPGASELTEAQLAEIACTSNAAADSLGVPYRWVTSYVAGDKIYCIHEADDEEAIREHARRGGFPADLVVPVANEFGPHSADTAASRSGSTATA</sequence>
<proteinExistence type="predicted"/>
<protein>
    <recommendedName>
        <fullName evidence="3">DUF4242 domain-containing protein</fullName>
    </recommendedName>
</protein>
<reference evidence="1 2" key="1">
    <citation type="journal article" date="2015" name="Genome Biol. Evol.">
        <title>Characterization of Three Mycobacterium spp. with Potential Use in Bioremediation by Genome Sequencing and Comparative Genomics.</title>
        <authorList>
            <person name="Das S."/>
            <person name="Pettersson B.M."/>
            <person name="Behra P.R."/>
            <person name="Ramesh M."/>
            <person name="Dasgupta S."/>
            <person name="Bhattacharya A."/>
            <person name="Kirsebom L.A."/>
        </authorList>
    </citation>
    <scope>NUCLEOTIDE SEQUENCE [LARGE SCALE GENOMIC DNA]</scope>
    <source>
        <strain evidence="1 2">DSM 43826</strain>
    </source>
</reference>